<sequence length="312" mass="36931">MPIGYYSFKINEMPFAVWGDIDDLKKESLNYIENIETDLFRYQMEYILAELRKDPENLNAAISIRQTYFHALETFLSLLASALQATEYPIGWILKYTNQELRSFINKINDKEKIFNFHKLNEIDWTKIGHLIHRIEYHSEEDTLKIDKMLEFWKKWAIFHTDKNSILEYNSLKHGYRTKFGSTKLKIGNKEIEPGKYGLNYSVVKPFNNNKDLKLNFYTDFASSHWNPFRNSIEILLISCSIINVKAFLLPYLVKENLSIKYEIPKNEWFEELEKECGPDLINLNLTKSIKNIDPSELLTKAELDKILNKFE</sequence>
<dbReference type="Proteomes" id="UP000297693">
    <property type="component" value="Unassembled WGS sequence"/>
</dbReference>
<dbReference type="AlphaFoldDB" id="A0A4R9KC61"/>
<dbReference type="EMBL" id="RQGD01000009">
    <property type="protein sequence ID" value="TGL62682.1"/>
    <property type="molecule type" value="Genomic_DNA"/>
</dbReference>
<dbReference type="RefSeq" id="WP_135621689.1">
    <property type="nucleotide sequence ID" value="NZ_RQGD01000009.1"/>
</dbReference>
<comment type="caution">
    <text evidence="1">The sequence shown here is derived from an EMBL/GenBank/DDBJ whole genome shotgun (WGS) entry which is preliminary data.</text>
</comment>
<keyword evidence="2" id="KW-1185">Reference proteome</keyword>
<dbReference type="OrthoDB" id="7054237at2"/>
<name>A0A4R9KC61_9LEPT</name>
<organism evidence="1 2">
    <name type="scientific">Leptospira ognonensis</name>
    <dbReference type="NCBI Taxonomy" id="2484945"/>
    <lineage>
        <taxon>Bacteria</taxon>
        <taxon>Pseudomonadati</taxon>
        <taxon>Spirochaetota</taxon>
        <taxon>Spirochaetia</taxon>
        <taxon>Leptospirales</taxon>
        <taxon>Leptospiraceae</taxon>
        <taxon>Leptospira</taxon>
    </lineage>
</organism>
<protein>
    <submittedName>
        <fullName evidence="1">Uncharacterized protein</fullName>
    </submittedName>
</protein>
<evidence type="ECO:0000313" key="1">
    <source>
        <dbReference type="EMBL" id="TGL62682.1"/>
    </source>
</evidence>
<accession>A0A4R9KC61</accession>
<proteinExistence type="predicted"/>
<evidence type="ECO:0000313" key="2">
    <source>
        <dbReference type="Proteomes" id="UP000297693"/>
    </source>
</evidence>
<gene>
    <name evidence="1" type="ORF">EHQ58_02095</name>
</gene>
<reference evidence="1" key="1">
    <citation type="journal article" date="2019" name="PLoS Negl. Trop. Dis.">
        <title>Revisiting the worldwide diversity of Leptospira species in the environment.</title>
        <authorList>
            <person name="Vincent A.T."/>
            <person name="Schiettekatte O."/>
            <person name="Bourhy P."/>
            <person name="Veyrier F.J."/>
            <person name="Picardeau M."/>
        </authorList>
    </citation>
    <scope>NUCLEOTIDE SEQUENCE [LARGE SCALE GENOMIC DNA]</scope>
    <source>
        <strain evidence="1">201702476</strain>
    </source>
</reference>